<dbReference type="Proteomes" id="UP000286848">
    <property type="component" value="Unassembled WGS sequence"/>
</dbReference>
<proteinExistence type="predicted"/>
<dbReference type="AlphaFoldDB" id="A0A401IW53"/>
<keyword evidence="2" id="KW-1185">Reference proteome</keyword>
<dbReference type="GO" id="GO:0000428">
    <property type="term" value="C:DNA-directed RNA polymerase complex"/>
    <property type="evidence" value="ECO:0007669"/>
    <property type="project" value="UniProtKB-KW"/>
</dbReference>
<organism evidence="1 2">
    <name type="scientific">Ligilactobacillus salitolerans</name>
    <dbReference type="NCBI Taxonomy" id="1808352"/>
    <lineage>
        <taxon>Bacteria</taxon>
        <taxon>Bacillati</taxon>
        <taxon>Bacillota</taxon>
        <taxon>Bacilli</taxon>
        <taxon>Lactobacillales</taxon>
        <taxon>Lactobacillaceae</taxon>
        <taxon>Ligilactobacillus</taxon>
    </lineage>
</organism>
<dbReference type="InterPro" id="IPR013324">
    <property type="entry name" value="RNA_pol_sigma_r3/r4-like"/>
</dbReference>
<name>A0A401IW53_9LACO</name>
<accession>A0A401IW53</accession>
<comment type="caution">
    <text evidence="1">The sequence shown here is derived from an EMBL/GenBank/DDBJ whole genome shotgun (WGS) entry which is preliminary data.</text>
</comment>
<dbReference type="InterPro" id="IPR036388">
    <property type="entry name" value="WH-like_DNA-bd_sf"/>
</dbReference>
<dbReference type="Gene3D" id="1.10.10.10">
    <property type="entry name" value="Winged helix-like DNA-binding domain superfamily/Winged helix DNA-binding domain"/>
    <property type="match status" value="1"/>
</dbReference>
<keyword evidence="1" id="KW-0804">Transcription</keyword>
<dbReference type="Pfam" id="PF13384">
    <property type="entry name" value="HTH_23"/>
    <property type="match status" value="1"/>
</dbReference>
<reference evidence="1 2" key="1">
    <citation type="journal article" date="2019" name="Int. J. Syst. Evol. Microbiol.">
        <title>Lactobacillus salitolerans sp. nov., a novel lactic acid bacterium isolated from spent mushroom substrates.</title>
        <authorList>
            <person name="Tohno M."/>
            <person name="Tanizawa Y."/>
            <person name="Kojima Y."/>
            <person name="Sakamoto M."/>
            <person name="Nakamura Y."/>
            <person name="Ohkuma M."/>
            <person name="Kobayashi H."/>
        </authorList>
    </citation>
    <scope>NUCLEOTIDE SEQUENCE [LARGE SCALE GENOMIC DNA]</scope>
    <source>
        <strain evidence="1 2">YK43</strain>
    </source>
</reference>
<protein>
    <submittedName>
        <fullName evidence="1">DNA-directed RNA polymerase specialized sigma subunit</fullName>
    </submittedName>
</protein>
<dbReference type="SUPFAM" id="SSF88659">
    <property type="entry name" value="Sigma3 and sigma4 domains of RNA polymerase sigma factors"/>
    <property type="match status" value="1"/>
</dbReference>
<gene>
    <name evidence="1" type="ORF">LFYK43_22420</name>
</gene>
<dbReference type="RefSeq" id="WP_124978382.1">
    <property type="nucleotide sequence ID" value="NZ_BFFP01000055.1"/>
</dbReference>
<dbReference type="OrthoDB" id="2248780at2"/>
<keyword evidence="1" id="KW-0240">DNA-directed RNA polymerase</keyword>
<evidence type="ECO:0000313" key="1">
    <source>
        <dbReference type="EMBL" id="GBG95783.1"/>
    </source>
</evidence>
<sequence length="178" mass="20938">MDQEALNYLLHNNRIKLVYGVLKNLHISPTQSYYADLVLEGELLFLKAYAQYCQQHAQINEKQLLGYAYRKIKWGLMDVLRKEWKLADRCLKPAADQKEDALSLLADTQDAELDLEYWDLVREIIMICSPNERKYLIKRLFYGYSVAEIAAQEGVSRQTVNNWKQRLAQKAQKFFEEV</sequence>
<evidence type="ECO:0000313" key="2">
    <source>
        <dbReference type="Proteomes" id="UP000286848"/>
    </source>
</evidence>
<dbReference type="EMBL" id="BFFP01000055">
    <property type="protein sequence ID" value="GBG95783.1"/>
    <property type="molecule type" value="Genomic_DNA"/>
</dbReference>